<evidence type="ECO:0000256" key="6">
    <source>
        <dbReference type="ARBA" id="ARBA00023136"/>
    </source>
</evidence>
<evidence type="ECO:0000256" key="4">
    <source>
        <dbReference type="ARBA" id="ARBA00022692"/>
    </source>
</evidence>
<dbReference type="eggNOG" id="COG2259">
    <property type="taxonomic scope" value="Bacteria"/>
</dbReference>
<dbReference type="Proteomes" id="UP000001935">
    <property type="component" value="Chromosome"/>
</dbReference>
<evidence type="ECO:0000313" key="9">
    <source>
        <dbReference type="Proteomes" id="UP000001935"/>
    </source>
</evidence>
<keyword evidence="6 7" id="KW-0472">Membrane</keyword>
<dbReference type="Pfam" id="PF07681">
    <property type="entry name" value="DoxX"/>
    <property type="match status" value="1"/>
</dbReference>
<dbReference type="InterPro" id="IPR032808">
    <property type="entry name" value="DoxX"/>
</dbReference>
<comment type="subcellular location">
    <subcellularLocation>
        <location evidence="1">Cell membrane</location>
        <topology evidence="1">Multi-pass membrane protein</topology>
    </subcellularLocation>
</comment>
<keyword evidence="5 7" id="KW-1133">Transmembrane helix</keyword>
<protein>
    <submittedName>
        <fullName evidence="8">DoxX</fullName>
    </submittedName>
</protein>
<feature type="transmembrane region" description="Helical" evidence="7">
    <location>
        <begin position="111"/>
        <end position="132"/>
    </location>
</feature>
<dbReference type="KEGG" id="ade:Adeh_3375"/>
<evidence type="ECO:0000313" key="8">
    <source>
        <dbReference type="EMBL" id="ABC83142.1"/>
    </source>
</evidence>
<dbReference type="EMBL" id="CP000251">
    <property type="protein sequence ID" value="ABC83142.1"/>
    <property type="molecule type" value="Genomic_DNA"/>
</dbReference>
<evidence type="ECO:0000256" key="2">
    <source>
        <dbReference type="ARBA" id="ARBA00006679"/>
    </source>
</evidence>
<proteinExistence type="inferred from homology"/>
<dbReference type="RefSeq" id="WP_011422424.1">
    <property type="nucleotide sequence ID" value="NC_007760.1"/>
</dbReference>
<evidence type="ECO:0000256" key="3">
    <source>
        <dbReference type="ARBA" id="ARBA00022475"/>
    </source>
</evidence>
<dbReference type="AlphaFoldDB" id="Q2IEY3"/>
<evidence type="ECO:0000256" key="5">
    <source>
        <dbReference type="ARBA" id="ARBA00022989"/>
    </source>
</evidence>
<dbReference type="InterPro" id="IPR051907">
    <property type="entry name" value="DoxX-like_oxidoreductase"/>
</dbReference>
<dbReference type="PANTHER" id="PTHR33452">
    <property type="entry name" value="OXIDOREDUCTASE CATD-RELATED"/>
    <property type="match status" value="1"/>
</dbReference>
<organism evidence="8 9">
    <name type="scientific">Anaeromyxobacter dehalogenans (strain 2CP-C)</name>
    <dbReference type="NCBI Taxonomy" id="290397"/>
    <lineage>
        <taxon>Bacteria</taxon>
        <taxon>Pseudomonadati</taxon>
        <taxon>Myxococcota</taxon>
        <taxon>Myxococcia</taxon>
        <taxon>Myxococcales</taxon>
        <taxon>Cystobacterineae</taxon>
        <taxon>Anaeromyxobacteraceae</taxon>
        <taxon>Anaeromyxobacter</taxon>
    </lineage>
</organism>
<name>Q2IEY3_ANADE</name>
<sequence length="153" mass="16006">MMRFLETDDSTTRLFQRAVLGLVIFPHGAQKLLGWFGGRGLDATLTGFTQGMGMPWLLALLVVLAESVGALMLVAGVLSRLAALGIASVMVGAIVTVHGQHGFFAPDGFEYHLLALGLALPLVVTGGGRLSVDRALVRRRSAGRAPSALPAEG</sequence>
<feature type="transmembrane region" description="Helical" evidence="7">
    <location>
        <begin position="54"/>
        <end position="74"/>
    </location>
</feature>
<gene>
    <name evidence="8" type="ordered locus">Adeh_3375</name>
</gene>
<dbReference type="OrthoDB" id="5398343at2"/>
<comment type="similarity">
    <text evidence="2">Belongs to the DoxX family.</text>
</comment>
<dbReference type="PANTHER" id="PTHR33452:SF1">
    <property type="entry name" value="INNER MEMBRANE PROTEIN YPHA-RELATED"/>
    <property type="match status" value="1"/>
</dbReference>
<accession>Q2IEY3</accession>
<dbReference type="GO" id="GO:0005886">
    <property type="term" value="C:plasma membrane"/>
    <property type="evidence" value="ECO:0007669"/>
    <property type="project" value="UniProtKB-SubCell"/>
</dbReference>
<feature type="transmembrane region" description="Helical" evidence="7">
    <location>
        <begin position="81"/>
        <end position="99"/>
    </location>
</feature>
<evidence type="ECO:0000256" key="1">
    <source>
        <dbReference type="ARBA" id="ARBA00004651"/>
    </source>
</evidence>
<dbReference type="HOGENOM" id="CLU_058421_3_4_7"/>
<reference evidence="8" key="1">
    <citation type="submission" date="2006-01" db="EMBL/GenBank/DDBJ databases">
        <title>Complete sequence of Anaeromyxobacter dehalogenans 2CP-C.</title>
        <authorList>
            <consortium name="US DOE Joint Genome Institute"/>
            <person name="Copeland A."/>
            <person name="Lucas S."/>
            <person name="Lapidus A."/>
            <person name="Barry K."/>
            <person name="Detter J.C."/>
            <person name="Glavina T."/>
            <person name="Hammon N."/>
            <person name="Israni S."/>
            <person name="Pitluck S."/>
            <person name="Brettin T."/>
            <person name="Bruce D."/>
            <person name="Han C."/>
            <person name="Tapia R."/>
            <person name="Gilna P."/>
            <person name="Kiss H."/>
            <person name="Schmutz J."/>
            <person name="Larimer F."/>
            <person name="Land M."/>
            <person name="Kyrpides N."/>
            <person name="Anderson I."/>
            <person name="Sanford R.A."/>
            <person name="Ritalahti K.M."/>
            <person name="Thomas H.S."/>
            <person name="Kirby J.R."/>
            <person name="Zhulin I.B."/>
            <person name="Loeffler F.E."/>
            <person name="Richardson P."/>
        </authorList>
    </citation>
    <scope>NUCLEOTIDE SEQUENCE</scope>
    <source>
        <strain evidence="8">2CP-C</strain>
    </source>
</reference>
<keyword evidence="4 7" id="KW-0812">Transmembrane</keyword>
<dbReference type="STRING" id="290397.Adeh_3375"/>
<evidence type="ECO:0000256" key="7">
    <source>
        <dbReference type="SAM" id="Phobius"/>
    </source>
</evidence>
<keyword evidence="3" id="KW-1003">Cell membrane</keyword>